<feature type="transmembrane region" description="Helical" evidence="6">
    <location>
        <begin position="233"/>
        <end position="253"/>
    </location>
</feature>
<feature type="domain" description="TLC" evidence="7">
    <location>
        <begin position="105"/>
        <end position="302"/>
    </location>
</feature>
<dbReference type="STRING" id="289078.A0A2X0KNI6"/>
<organism evidence="8 9">
    <name type="scientific">Microbotryum saponariae</name>
    <dbReference type="NCBI Taxonomy" id="289078"/>
    <lineage>
        <taxon>Eukaryota</taxon>
        <taxon>Fungi</taxon>
        <taxon>Dikarya</taxon>
        <taxon>Basidiomycota</taxon>
        <taxon>Pucciniomycotina</taxon>
        <taxon>Microbotryomycetes</taxon>
        <taxon>Microbotryales</taxon>
        <taxon>Microbotryaceae</taxon>
        <taxon>Microbotryum</taxon>
    </lineage>
</organism>
<keyword evidence="3 6" id="KW-1133">Transmembrane helix</keyword>
<dbReference type="GO" id="GO:0055088">
    <property type="term" value="P:lipid homeostasis"/>
    <property type="evidence" value="ECO:0007669"/>
    <property type="project" value="TreeGrafter"/>
</dbReference>
<proteinExistence type="predicted"/>
<dbReference type="InterPro" id="IPR006634">
    <property type="entry name" value="TLC-dom"/>
</dbReference>
<dbReference type="PROSITE" id="PS50922">
    <property type="entry name" value="TLC"/>
    <property type="match status" value="1"/>
</dbReference>
<protein>
    <submittedName>
        <fullName evidence="8">BZ3500_MvSof-1268-A1-R1_Chr6-3g08725 protein</fullName>
    </submittedName>
</protein>
<keyword evidence="4 5" id="KW-0472">Membrane</keyword>
<feature type="transmembrane region" description="Helical" evidence="6">
    <location>
        <begin position="179"/>
        <end position="198"/>
    </location>
</feature>
<dbReference type="GO" id="GO:0005783">
    <property type="term" value="C:endoplasmic reticulum"/>
    <property type="evidence" value="ECO:0007669"/>
    <property type="project" value="TreeGrafter"/>
</dbReference>
<sequence length="323" mass="36495">MDYLSRFTTTSSAAKYYCNRFNVPRLAEGPNLALALFGCSFFFAAQAASRYCSRRLFPKIFKSLDEKTRNDWDLHFVSRPAKRSLASVMVEPHFCEPEDFRRADTEAASLTNLQTGWVHALISAPIALYLIWNPSPQLVRDPIFGYAPLEGAVFAFSGGYFLYDLLVSLAFVKSHGIPFVVHATSCCFIFFKAFTPFLNGIGPTFLIWELSTIFLHPHWWLDKLNMTGSTLQLANGVALLSAFFGARIVYGGLMTYRLWNLLDAPNIDPKLRWGFRAANLALNILNWSWFILMILSVYKRLGARERDAKGGKGKKTVQGKKVD</sequence>
<dbReference type="PANTHER" id="PTHR13439:SF0">
    <property type="entry name" value="TOPOISOMERASE I DAMAGE AFFECTED PROTEIN 4"/>
    <property type="match status" value="1"/>
</dbReference>
<dbReference type="PANTHER" id="PTHR13439">
    <property type="entry name" value="CT120 PROTEIN"/>
    <property type="match status" value="1"/>
</dbReference>
<evidence type="ECO:0000256" key="3">
    <source>
        <dbReference type="ARBA" id="ARBA00022989"/>
    </source>
</evidence>
<dbReference type="SMART" id="SM00724">
    <property type="entry name" value="TLC"/>
    <property type="match status" value="1"/>
</dbReference>
<evidence type="ECO:0000256" key="6">
    <source>
        <dbReference type="SAM" id="Phobius"/>
    </source>
</evidence>
<feature type="transmembrane region" description="Helical" evidence="6">
    <location>
        <begin position="152"/>
        <end position="172"/>
    </location>
</feature>
<evidence type="ECO:0000256" key="5">
    <source>
        <dbReference type="PROSITE-ProRule" id="PRU00205"/>
    </source>
</evidence>
<dbReference type="OrthoDB" id="10266980at2759"/>
<feature type="transmembrane region" description="Helical" evidence="6">
    <location>
        <begin position="204"/>
        <end position="221"/>
    </location>
</feature>
<dbReference type="Pfam" id="PF03798">
    <property type="entry name" value="TRAM_LAG1_CLN8"/>
    <property type="match status" value="1"/>
</dbReference>
<comment type="subcellular location">
    <subcellularLocation>
        <location evidence="1">Membrane</location>
        <topology evidence="1">Multi-pass membrane protein</topology>
    </subcellularLocation>
</comment>
<dbReference type="InterPro" id="IPR050846">
    <property type="entry name" value="TLCD"/>
</dbReference>
<feature type="transmembrane region" description="Helical" evidence="6">
    <location>
        <begin position="273"/>
        <end position="298"/>
    </location>
</feature>
<evidence type="ECO:0000313" key="9">
    <source>
        <dbReference type="Proteomes" id="UP000249723"/>
    </source>
</evidence>
<gene>
    <name evidence="8" type="ORF">BZ3500_MVSOF-1268-A1-R1_CHR6-3G08725</name>
</gene>
<accession>A0A2X0KNI6</accession>
<evidence type="ECO:0000256" key="4">
    <source>
        <dbReference type="ARBA" id="ARBA00023136"/>
    </source>
</evidence>
<reference evidence="9" key="1">
    <citation type="submission" date="2016-10" db="EMBL/GenBank/DDBJ databases">
        <authorList>
            <person name="Jeantristanb JTB J.-T."/>
            <person name="Ricardo R."/>
        </authorList>
    </citation>
    <scope>NUCLEOTIDE SEQUENCE [LARGE SCALE GENOMIC DNA]</scope>
</reference>
<dbReference type="AlphaFoldDB" id="A0A2X0KNI6"/>
<dbReference type="EMBL" id="FMWP01000048">
    <property type="protein sequence ID" value="SCZ93538.1"/>
    <property type="molecule type" value="Genomic_DNA"/>
</dbReference>
<evidence type="ECO:0000256" key="1">
    <source>
        <dbReference type="ARBA" id="ARBA00004141"/>
    </source>
</evidence>
<evidence type="ECO:0000256" key="2">
    <source>
        <dbReference type="ARBA" id="ARBA00022692"/>
    </source>
</evidence>
<keyword evidence="2 5" id="KW-0812">Transmembrane</keyword>
<evidence type="ECO:0000313" key="8">
    <source>
        <dbReference type="EMBL" id="SCZ93538.1"/>
    </source>
</evidence>
<keyword evidence="9" id="KW-1185">Reference proteome</keyword>
<feature type="transmembrane region" description="Helical" evidence="6">
    <location>
        <begin position="110"/>
        <end position="132"/>
    </location>
</feature>
<name>A0A2X0KNI6_9BASI</name>
<dbReference type="GO" id="GO:0016020">
    <property type="term" value="C:membrane"/>
    <property type="evidence" value="ECO:0007669"/>
    <property type="project" value="UniProtKB-SubCell"/>
</dbReference>
<evidence type="ECO:0000259" key="7">
    <source>
        <dbReference type="PROSITE" id="PS50922"/>
    </source>
</evidence>
<dbReference type="Proteomes" id="UP000249723">
    <property type="component" value="Unassembled WGS sequence"/>
</dbReference>